<accession>A0ABS4SQT2</accession>
<dbReference type="PANTHER" id="PTHR42788">
    <property type="entry name" value="TAURINE IMPORT ATP-BINDING PROTEIN-RELATED"/>
    <property type="match status" value="1"/>
</dbReference>
<dbReference type="InterPro" id="IPR003593">
    <property type="entry name" value="AAA+_ATPase"/>
</dbReference>
<name>A0ABS4SQT2_9PROT</name>
<protein>
    <submittedName>
        <fullName evidence="6">NitT/TauT family transport system ATP-binding protein</fullName>
    </submittedName>
</protein>
<dbReference type="Proteomes" id="UP000781958">
    <property type="component" value="Unassembled WGS sequence"/>
</dbReference>
<comment type="caution">
    <text evidence="6">The sequence shown here is derived from an EMBL/GenBank/DDBJ whole genome shotgun (WGS) entry which is preliminary data.</text>
</comment>
<keyword evidence="2" id="KW-0813">Transport</keyword>
<evidence type="ECO:0000256" key="1">
    <source>
        <dbReference type="ARBA" id="ARBA00005417"/>
    </source>
</evidence>
<evidence type="ECO:0000256" key="4">
    <source>
        <dbReference type="ARBA" id="ARBA00022840"/>
    </source>
</evidence>
<organism evidence="6 7">
    <name type="scientific">Azospirillum rugosum</name>
    <dbReference type="NCBI Taxonomy" id="416170"/>
    <lineage>
        <taxon>Bacteria</taxon>
        <taxon>Pseudomonadati</taxon>
        <taxon>Pseudomonadota</taxon>
        <taxon>Alphaproteobacteria</taxon>
        <taxon>Rhodospirillales</taxon>
        <taxon>Azospirillaceae</taxon>
        <taxon>Azospirillum</taxon>
    </lineage>
</organism>
<dbReference type="SUPFAM" id="SSF52540">
    <property type="entry name" value="P-loop containing nucleoside triphosphate hydrolases"/>
    <property type="match status" value="1"/>
</dbReference>
<dbReference type="Pfam" id="PF00005">
    <property type="entry name" value="ABC_tran"/>
    <property type="match status" value="1"/>
</dbReference>
<evidence type="ECO:0000259" key="5">
    <source>
        <dbReference type="PROSITE" id="PS50893"/>
    </source>
</evidence>
<dbReference type="InterPro" id="IPR003439">
    <property type="entry name" value="ABC_transporter-like_ATP-bd"/>
</dbReference>
<dbReference type="PROSITE" id="PS50893">
    <property type="entry name" value="ABC_TRANSPORTER_2"/>
    <property type="match status" value="1"/>
</dbReference>
<dbReference type="RefSeq" id="WP_209769110.1">
    <property type="nucleotide sequence ID" value="NZ_JAGINP010000018.1"/>
</dbReference>
<dbReference type="PROSITE" id="PS00211">
    <property type="entry name" value="ABC_TRANSPORTER_1"/>
    <property type="match status" value="1"/>
</dbReference>
<evidence type="ECO:0000256" key="2">
    <source>
        <dbReference type="ARBA" id="ARBA00022448"/>
    </source>
</evidence>
<gene>
    <name evidence="6" type="ORF">J2851_004603</name>
</gene>
<proteinExistence type="inferred from homology"/>
<dbReference type="InterPro" id="IPR027417">
    <property type="entry name" value="P-loop_NTPase"/>
</dbReference>
<comment type="similarity">
    <text evidence="1">Belongs to the ABC transporter superfamily.</text>
</comment>
<keyword evidence="3" id="KW-0547">Nucleotide-binding</keyword>
<dbReference type="SMART" id="SM00382">
    <property type="entry name" value="AAA"/>
    <property type="match status" value="1"/>
</dbReference>
<dbReference type="Gene3D" id="3.40.50.300">
    <property type="entry name" value="P-loop containing nucleotide triphosphate hydrolases"/>
    <property type="match status" value="1"/>
</dbReference>
<dbReference type="InterPro" id="IPR017871">
    <property type="entry name" value="ABC_transporter-like_CS"/>
</dbReference>
<dbReference type="CDD" id="cd03293">
    <property type="entry name" value="ABC_NrtD_SsuB_transporters"/>
    <property type="match status" value="1"/>
</dbReference>
<dbReference type="GO" id="GO:0005524">
    <property type="term" value="F:ATP binding"/>
    <property type="evidence" value="ECO:0007669"/>
    <property type="project" value="UniProtKB-KW"/>
</dbReference>
<keyword evidence="7" id="KW-1185">Reference proteome</keyword>
<dbReference type="PANTHER" id="PTHR42788:SF13">
    <property type="entry name" value="ALIPHATIC SULFONATES IMPORT ATP-BINDING PROTEIN SSUB"/>
    <property type="match status" value="1"/>
</dbReference>
<feature type="domain" description="ABC transporter" evidence="5">
    <location>
        <begin position="25"/>
        <end position="256"/>
    </location>
</feature>
<evidence type="ECO:0000256" key="3">
    <source>
        <dbReference type="ARBA" id="ARBA00022741"/>
    </source>
</evidence>
<sequence>MAQPHLKVVGSAEAETARLSQKTLIQIDGVTKTYRSRDGEVPSLRPITFDVRDGEFLVVVGPSGCGKSTLLKMVAGLLPVTSGAIRIEGTTVAEPHDDVGIVFQSPVLLAWRSVLRNIMMPVEVRRLPRDKYLERARALIRMTGLEGFENKYPWQLSGGMQQRASLCRALVHDPKILLMDEPFGALDAMTRERMNVELQRIQHETGKTVMLITHSIPEAVFLADRVMVMSERPGTIAATYEVPLPRPRTLDVMGHPVFIELTQRIRAHFNAQGHLD</sequence>
<reference evidence="6 7" key="1">
    <citation type="submission" date="2021-03" db="EMBL/GenBank/DDBJ databases">
        <title>Genomic Encyclopedia of Type Strains, Phase III (KMG-III): the genomes of soil and plant-associated and newly described type strains.</title>
        <authorList>
            <person name="Whitman W."/>
        </authorList>
    </citation>
    <scope>NUCLEOTIDE SEQUENCE [LARGE SCALE GENOMIC DNA]</scope>
    <source>
        <strain evidence="6 7">IMMIB AFH-6</strain>
    </source>
</reference>
<keyword evidence="4 6" id="KW-0067">ATP-binding</keyword>
<evidence type="ECO:0000313" key="7">
    <source>
        <dbReference type="Proteomes" id="UP000781958"/>
    </source>
</evidence>
<dbReference type="InterPro" id="IPR050166">
    <property type="entry name" value="ABC_transporter_ATP-bind"/>
</dbReference>
<evidence type="ECO:0000313" key="6">
    <source>
        <dbReference type="EMBL" id="MBP2294807.1"/>
    </source>
</evidence>
<dbReference type="EMBL" id="JAGINP010000018">
    <property type="protein sequence ID" value="MBP2294807.1"/>
    <property type="molecule type" value="Genomic_DNA"/>
</dbReference>